<keyword evidence="7" id="KW-1185">Reference proteome</keyword>
<dbReference type="AlphaFoldDB" id="A0A7X4YSM1"/>
<gene>
    <name evidence="6" type="ORF">GT003_22475</name>
</gene>
<evidence type="ECO:0000256" key="2">
    <source>
        <dbReference type="ARBA" id="ARBA00022679"/>
    </source>
</evidence>
<keyword evidence="4" id="KW-0472">Membrane</keyword>
<dbReference type="GO" id="GO:0000155">
    <property type="term" value="F:phosphorelay sensor kinase activity"/>
    <property type="evidence" value="ECO:0007669"/>
    <property type="project" value="InterPro"/>
</dbReference>
<dbReference type="Gene3D" id="3.30.565.10">
    <property type="entry name" value="Histidine kinase-like ATPase, C-terminal domain"/>
    <property type="match status" value="1"/>
</dbReference>
<comment type="caution">
    <text evidence="6">The sequence shown here is derived from an EMBL/GenBank/DDBJ whole genome shotgun (WGS) entry which is preliminary data.</text>
</comment>
<dbReference type="GO" id="GO:0042802">
    <property type="term" value="F:identical protein binding"/>
    <property type="evidence" value="ECO:0007669"/>
    <property type="project" value="TreeGrafter"/>
</dbReference>
<evidence type="ECO:0000313" key="7">
    <source>
        <dbReference type="Proteomes" id="UP000558113"/>
    </source>
</evidence>
<dbReference type="Pfam" id="PF14501">
    <property type="entry name" value="HATPase_c_5"/>
    <property type="match status" value="1"/>
</dbReference>
<dbReference type="OrthoDB" id="1634477at2"/>
<dbReference type="InterPro" id="IPR032834">
    <property type="entry name" value="NatK-like_C"/>
</dbReference>
<organism evidence="6 7">
    <name type="scientific">Paenibacillus sacheonensis</name>
    <dbReference type="NCBI Taxonomy" id="742054"/>
    <lineage>
        <taxon>Bacteria</taxon>
        <taxon>Bacillati</taxon>
        <taxon>Bacillota</taxon>
        <taxon>Bacilli</taxon>
        <taxon>Bacillales</taxon>
        <taxon>Paenibacillaceae</taxon>
        <taxon>Paenibacillus</taxon>
    </lineage>
</organism>
<dbReference type="InterPro" id="IPR016120">
    <property type="entry name" value="Sig_transdc_His_kin_SpoOB"/>
</dbReference>
<keyword evidence="1" id="KW-0597">Phosphoprotein</keyword>
<accession>A0A7X4YSM1</accession>
<sequence length="582" mass="65582">MRRNVWLLIIVLIAVLLGVNNTVYYFTTKKSLEDGLRHELDSVAKQVALSIESSRNGAEIYQDEIGRELRAASIAAQYALDSDVEKVTNDQLSELAKKLDMVDITLLKRTADNIVLYKSSDPKEPGYETDNWDPWYKAFNQLFDDKNVSIDWGQRLPNFWTGPFEFSSTSTDKIQKWGYYHDGSTNYIIDPYISYKSRQLAYDNVTGVSHLIGETLEANQWLKEIAVLNPETFPGGRPQTISENGELVSHMTQDSIIEGSYTLKHHTDTANVKLANESGTKIYQDAVIGGRHVIKLFIPVEVSTKVASMLDGSGKPIPRYVLSLVADYGAIQQTLDKQLVNIGLIIGIATLLSLIFLYWVVMAYRKSQDKLVRRTQETYLDEINSMFQSIRSQRHDFVNHVQTMQSLAELGKTEELKTYAAELTGEIRTMNEIISIGNPAIAALIRSKSLQAEMLKVDFASVFTDMNKLELGIKSLDMTRLLGNLIDNAFDEVMTYGEDLRQVSIEASQKDGYFQFMISNTCLRAEELRNKPLFQAGYSSKVGNHSGLGLHIVKSIVDKYKGVISLVLDEPNTVTFIIKIPY</sequence>
<dbReference type="SUPFAM" id="SSF55874">
    <property type="entry name" value="ATPase domain of HSP90 chaperone/DNA topoisomerase II/histidine kinase"/>
    <property type="match status" value="1"/>
</dbReference>
<dbReference type="Gene3D" id="1.10.287.130">
    <property type="match status" value="1"/>
</dbReference>
<keyword evidence="4" id="KW-1133">Transmembrane helix</keyword>
<dbReference type="InterPro" id="IPR036890">
    <property type="entry name" value="HATPase_C_sf"/>
</dbReference>
<dbReference type="PANTHER" id="PTHR40448:SF1">
    <property type="entry name" value="TWO-COMPONENT SENSOR HISTIDINE KINASE"/>
    <property type="match status" value="1"/>
</dbReference>
<dbReference type="InterPro" id="IPR003594">
    <property type="entry name" value="HATPase_dom"/>
</dbReference>
<keyword evidence="4" id="KW-0812">Transmembrane</keyword>
<dbReference type="InterPro" id="IPR039506">
    <property type="entry name" value="SPOB_a"/>
</dbReference>
<proteinExistence type="predicted"/>
<keyword evidence="3" id="KW-0418">Kinase</keyword>
<dbReference type="PANTHER" id="PTHR40448">
    <property type="entry name" value="TWO-COMPONENT SENSOR HISTIDINE KINASE"/>
    <property type="match status" value="1"/>
</dbReference>
<dbReference type="SUPFAM" id="SSF55890">
    <property type="entry name" value="Sporulation response regulatory protein Spo0B"/>
    <property type="match status" value="1"/>
</dbReference>
<dbReference type="SMART" id="SM00387">
    <property type="entry name" value="HATPase_c"/>
    <property type="match status" value="1"/>
</dbReference>
<feature type="domain" description="Histidine kinase/HSP90-like ATPase" evidence="5">
    <location>
        <begin position="473"/>
        <end position="582"/>
    </location>
</feature>
<evidence type="ECO:0000259" key="5">
    <source>
        <dbReference type="SMART" id="SM00387"/>
    </source>
</evidence>
<feature type="transmembrane region" description="Helical" evidence="4">
    <location>
        <begin position="342"/>
        <end position="364"/>
    </location>
</feature>
<evidence type="ECO:0000313" key="6">
    <source>
        <dbReference type="EMBL" id="NBC71773.1"/>
    </source>
</evidence>
<reference evidence="6 7" key="1">
    <citation type="submission" date="2020-01" db="EMBL/GenBank/DDBJ databases">
        <title>Paenibacillus soybeanensis sp. nov. isolated from the nodules of soybean (Glycine max(L.) Merr).</title>
        <authorList>
            <person name="Wang H."/>
        </authorList>
    </citation>
    <scope>NUCLEOTIDE SEQUENCE [LARGE SCALE GENOMIC DNA]</scope>
    <source>
        <strain evidence="6 7">DSM 23054</strain>
    </source>
</reference>
<dbReference type="EMBL" id="JAAAMU010000013">
    <property type="protein sequence ID" value="NBC71773.1"/>
    <property type="molecule type" value="Genomic_DNA"/>
</dbReference>
<keyword evidence="2" id="KW-0808">Transferase</keyword>
<evidence type="ECO:0000256" key="4">
    <source>
        <dbReference type="SAM" id="Phobius"/>
    </source>
</evidence>
<dbReference type="RefSeq" id="WP_161702064.1">
    <property type="nucleotide sequence ID" value="NZ_JAAAMU010000013.1"/>
</dbReference>
<dbReference type="Proteomes" id="UP000558113">
    <property type="component" value="Unassembled WGS sequence"/>
</dbReference>
<protein>
    <submittedName>
        <fullName evidence="6">GHKL domain-containing protein</fullName>
    </submittedName>
</protein>
<evidence type="ECO:0000256" key="3">
    <source>
        <dbReference type="ARBA" id="ARBA00022777"/>
    </source>
</evidence>
<dbReference type="Pfam" id="PF14689">
    <property type="entry name" value="SPOB_a"/>
    <property type="match status" value="1"/>
</dbReference>
<evidence type="ECO:0000256" key="1">
    <source>
        <dbReference type="ARBA" id="ARBA00022553"/>
    </source>
</evidence>
<name>A0A7X4YSM1_9BACL</name>